<sequence length="311" mass="34265">MSTSKNLFLLSQDTNRRKFICNLTKVAGATALLTAPAIGRAGSFLDINTDLTVGDIMDLFINQVPGGPLSSTVDTLKAGSRDIKVTGIVTTMFATIEVIKKTIALGANFIIAHEPTFYNHADETSWLADDEVYQYKANLLKQHNIAVWRNHDYIHRLNPDGVRMGLLKQLNWLSYYNSDAGSILMLPATSLSSLIGYLKQKLTINKVRYIGSPEQSCKKILLMPGAAGGTRQIQAMSKEKPDVLICGEIQEWETAEYVRDAQSKGEKLSLIVLGHIASEEPGSEFMATWLHEKVPGIKTTHIPANNSLSFL</sequence>
<dbReference type="Pfam" id="PF01784">
    <property type="entry name" value="DUF34_NIF3"/>
    <property type="match status" value="1"/>
</dbReference>
<protein>
    <submittedName>
        <fullName evidence="3">NIF3 family GTP cyclohydrolase 1 type 2</fullName>
    </submittedName>
</protein>
<comment type="caution">
    <text evidence="3">The sequence shown here is derived from an EMBL/GenBank/DDBJ whole genome shotgun (WGS) entry which is preliminary data.</text>
</comment>
<evidence type="ECO:0000313" key="4">
    <source>
        <dbReference type="Proteomes" id="UP001247620"/>
    </source>
</evidence>
<reference evidence="3 4" key="1">
    <citation type="submission" date="2023-07" db="EMBL/GenBank/DDBJ databases">
        <title>Sorghum-associated microbial communities from plants grown in Nebraska, USA.</title>
        <authorList>
            <person name="Schachtman D."/>
        </authorList>
    </citation>
    <scope>NUCLEOTIDE SEQUENCE [LARGE SCALE GENOMIC DNA]</scope>
    <source>
        <strain evidence="3 4">3262</strain>
    </source>
</reference>
<evidence type="ECO:0000256" key="1">
    <source>
        <dbReference type="ARBA" id="ARBA00006964"/>
    </source>
</evidence>
<evidence type="ECO:0000256" key="2">
    <source>
        <dbReference type="ARBA" id="ARBA00022723"/>
    </source>
</evidence>
<organism evidence="3 4">
    <name type="scientific">Mucilaginibacter pocheonensis</name>
    <dbReference type="NCBI Taxonomy" id="398050"/>
    <lineage>
        <taxon>Bacteria</taxon>
        <taxon>Pseudomonadati</taxon>
        <taxon>Bacteroidota</taxon>
        <taxon>Sphingobacteriia</taxon>
        <taxon>Sphingobacteriales</taxon>
        <taxon>Sphingobacteriaceae</taxon>
        <taxon>Mucilaginibacter</taxon>
    </lineage>
</organism>
<dbReference type="SUPFAM" id="SSF102705">
    <property type="entry name" value="NIF3 (NGG1p interacting factor 3)-like"/>
    <property type="match status" value="1"/>
</dbReference>
<evidence type="ECO:0000313" key="3">
    <source>
        <dbReference type="EMBL" id="MDR6940786.1"/>
    </source>
</evidence>
<dbReference type="EMBL" id="JAVDUU010000001">
    <property type="protein sequence ID" value="MDR6940786.1"/>
    <property type="molecule type" value="Genomic_DNA"/>
</dbReference>
<dbReference type="InterPro" id="IPR036069">
    <property type="entry name" value="DUF34/NIF3_sf"/>
</dbReference>
<keyword evidence="2" id="KW-0479">Metal-binding</keyword>
<dbReference type="RefSeq" id="WP_310091820.1">
    <property type="nucleotide sequence ID" value="NZ_JAVDUU010000001.1"/>
</dbReference>
<keyword evidence="4" id="KW-1185">Reference proteome</keyword>
<gene>
    <name evidence="3" type="ORF">J2W55_000614</name>
</gene>
<dbReference type="Gene3D" id="3.40.1390.30">
    <property type="entry name" value="NIF3 (NGG1p interacting factor 3)-like"/>
    <property type="match status" value="2"/>
</dbReference>
<comment type="similarity">
    <text evidence="1">Belongs to the GTP cyclohydrolase I type 2/NIF3 family.</text>
</comment>
<accession>A0ABU1T7C0</accession>
<dbReference type="InterPro" id="IPR002678">
    <property type="entry name" value="DUF34/NIF3"/>
</dbReference>
<dbReference type="PANTHER" id="PTHR13799">
    <property type="entry name" value="NGG1 INTERACTING FACTOR 3"/>
    <property type="match status" value="1"/>
</dbReference>
<proteinExistence type="inferred from homology"/>
<dbReference type="PANTHER" id="PTHR13799:SF14">
    <property type="entry name" value="GTP CYCLOHYDROLASE 1 TYPE 2 HOMOLOG"/>
    <property type="match status" value="1"/>
</dbReference>
<dbReference type="Proteomes" id="UP001247620">
    <property type="component" value="Unassembled WGS sequence"/>
</dbReference>
<name>A0ABU1T7C0_9SPHI</name>